<organism evidence="2 3">
    <name type="scientific">Herbiconiux aconitum</name>
    <dbReference type="NCBI Taxonomy" id="2970913"/>
    <lineage>
        <taxon>Bacteria</taxon>
        <taxon>Bacillati</taxon>
        <taxon>Actinomycetota</taxon>
        <taxon>Actinomycetes</taxon>
        <taxon>Micrococcales</taxon>
        <taxon>Microbacteriaceae</taxon>
        <taxon>Herbiconiux</taxon>
    </lineage>
</organism>
<dbReference type="Proteomes" id="UP001165584">
    <property type="component" value="Unassembled WGS sequence"/>
</dbReference>
<reference evidence="2" key="1">
    <citation type="submission" date="2022-08" db="EMBL/GenBank/DDBJ databases">
        <authorList>
            <person name="Deng Y."/>
            <person name="Han X.-F."/>
            <person name="Zhang Y.-Q."/>
        </authorList>
    </citation>
    <scope>NUCLEOTIDE SEQUENCE</scope>
    <source>
        <strain evidence="2">CPCC 205763</strain>
    </source>
</reference>
<evidence type="ECO:0000313" key="2">
    <source>
        <dbReference type="EMBL" id="MCS5716531.1"/>
    </source>
</evidence>
<accession>A0ABT2GJZ0</accession>
<dbReference type="EMBL" id="JANLCM010000001">
    <property type="protein sequence ID" value="MCS5716531.1"/>
    <property type="molecule type" value="Genomic_DNA"/>
</dbReference>
<gene>
    <name evidence="2" type="ORF">N1027_00085</name>
</gene>
<comment type="caution">
    <text evidence="2">The sequence shown here is derived from an EMBL/GenBank/DDBJ whole genome shotgun (WGS) entry which is preliminary data.</text>
</comment>
<sequence length="41" mass="4591">MLESPSGVYGGRLGDATVDDPRDRLVRPRLIFRSPERIPVP</sequence>
<evidence type="ECO:0000313" key="3">
    <source>
        <dbReference type="Proteomes" id="UP001165584"/>
    </source>
</evidence>
<name>A0ABT2GJZ0_9MICO</name>
<dbReference type="RefSeq" id="WP_259503653.1">
    <property type="nucleotide sequence ID" value="NZ_JANLCM010000001.1"/>
</dbReference>
<proteinExistence type="predicted"/>
<evidence type="ECO:0000256" key="1">
    <source>
        <dbReference type="SAM" id="MobiDB-lite"/>
    </source>
</evidence>
<feature type="region of interest" description="Disordered" evidence="1">
    <location>
        <begin position="1"/>
        <end position="20"/>
    </location>
</feature>
<protein>
    <submittedName>
        <fullName evidence="2">Uncharacterized protein</fullName>
    </submittedName>
</protein>
<keyword evidence="3" id="KW-1185">Reference proteome</keyword>